<keyword evidence="2" id="KW-0121">Carboxypeptidase</keyword>
<dbReference type="InterPro" id="IPR003709">
    <property type="entry name" value="VanY-like_core_dom"/>
</dbReference>
<feature type="domain" description="D-alanyl-D-alanine carboxypeptidase-like core" evidence="1">
    <location>
        <begin position="105"/>
        <end position="232"/>
    </location>
</feature>
<dbReference type="Gene3D" id="3.30.1380.10">
    <property type="match status" value="1"/>
</dbReference>
<protein>
    <submittedName>
        <fullName evidence="2">D-alanyl-D-alanine carboxypeptidase</fullName>
    </submittedName>
</protein>
<dbReference type="OrthoDB" id="9792074at2"/>
<dbReference type="PANTHER" id="PTHR34385">
    <property type="entry name" value="D-ALANYL-D-ALANINE CARBOXYPEPTIDASE"/>
    <property type="match status" value="1"/>
</dbReference>
<dbReference type="InterPro" id="IPR009045">
    <property type="entry name" value="Zn_M74/Hedgehog-like"/>
</dbReference>
<reference evidence="2 3" key="1">
    <citation type="submission" date="2016-11" db="EMBL/GenBank/DDBJ databases">
        <authorList>
            <person name="Jaros S."/>
            <person name="Januszkiewicz K."/>
            <person name="Wedrychowicz H."/>
        </authorList>
    </citation>
    <scope>NUCLEOTIDE SEQUENCE [LARGE SCALE GENOMIC DNA]</scope>
    <source>
        <strain evidence="2 3">DSM 44666</strain>
    </source>
</reference>
<evidence type="ECO:0000259" key="1">
    <source>
        <dbReference type="Pfam" id="PF02557"/>
    </source>
</evidence>
<keyword evidence="3" id="KW-1185">Reference proteome</keyword>
<dbReference type="STRING" id="112248.SAMN05444392_10488"/>
<dbReference type="Proteomes" id="UP000184476">
    <property type="component" value="Unassembled WGS sequence"/>
</dbReference>
<keyword evidence="2" id="KW-0378">Hydrolase</keyword>
<dbReference type="InterPro" id="IPR058193">
    <property type="entry name" value="VanY/YodJ_core_dom"/>
</dbReference>
<dbReference type="InterPro" id="IPR052179">
    <property type="entry name" value="DD-CPase-like"/>
</dbReference>
<keyword evidence="2" id="KW-0645">Protease</keyword>
<proteinExistence type="predicted"/>
<accession>A0A1M4X2F6</accession>
<dbReference type="GO" id="GO:0004180">
    <property type="term" value="F:carboxypeptidase activity"/>
    <property type="evidence" value="ECO:0007669"/>
    <property type="project" value="UniProtKB-KW"/>
</dbReference>
<dbReference type="EMBL" id="FQVL01000004">
    <property type="protein sequence ID" value="SHE87669.1"/>
    <property type="molecule type" value="Genomic_DNA"/>
</dbReference>
<sequence>MQLRKGWFKGFSIIIGLMCLIGCTMEPPKIVKRPEKIQVEQEVNQKVEVIQENQSKSVPKVDTSPESITVLVNKKLALTPKNYKPNDLVFPKVPFTSKGLKEIRQLRKEPAEKLEKMFKAAEIAGYPLKGHSGYRSYETQTVLFDSYVKRDGLKKAKTFSAEPGTSEHQTGLSIDVAGKDGRCAASSCFAYKKEAKWIAENSWKYGYIVRYPKGKEAVTGYKYEPWHIRYVGLEVAKDLYQNKITLEEYYNSK</sequence>
<organism evidence="2 3">
    <name type="scientific">Seinonella peptonophila</name>
    <dbReference type="NCBI Taxonomy" id="112248"/>
    <lineage>
        <taxon>Bacteria</taxon>
        <taxon>Bacillati</taxon>
        <taxon>Bacillota</taxon>
        <taxon>Bacilli</taxon>
        <taxon>Bacillales</taxon>
        <taxon>Thermoactinomycetaceae</taxon>
        <taxon>Seinonella</taxon>
    </lineage>
</organism>
<dbReference type="CDD" id="cd14852">
    <property type="entry name" value="LD-carboxypeptidase"/>
    <property type="match status" value="1"/>
</dbReference>
<name>A0A1M4X2F6_9BACL</name>
<evidence type="ECO:0000313" key="2">
    <source>
        <dbReference type="EMBL" id="SHE87669.1"/>
    </source>
</evidence>
<dbReference type="Pfam" id="PF02557">
    <property type="entry name" value="VanY"/>
    <property type="match status" value="1"/>
</dbReference>
<dbReference type="SUPFAM" id="SSF55166">
    <property type="entry name" value="Hedgehog/DD-peptidase"/>
    <property type="match status" value="1"/>
</dbReference>
<dbReference type="AlphaFoldDB" id="A0A1M4X2F6"/>
<dbReference type="RefSeq" id="WP_073154484.1">
    <property type="nucleotide sequence ID" value="NZ_FQVL01000004.1"/>
</dbReference>
<gene>
    <name evidence="2" type="ORF">SAMN05444392_10488</name>
</gene>
<dbReference type="GO" id="GO:0006508">
    <property type="term" value="P:proteolysis"/>
    <property type="evidence" value="ECO:0007669"/>
    <property type="project" value="InterPro"/>
</dbReference>
<evidence type="ECO:0000313" key="3">
    <source>
        <dbReference type="Proteomes" id="UP000184476"/>
    </source>
</evidence>
<dbReference type="PANTHER" id="PTHR34385:SF1">
    <property type="entry name" value="PEPTIDOGLYCAN L-ALANYL-D-GLUTAMATE ENDOPEPTIDASE CWLK"/>
    <property type="match status" value="1"/>
</dbReference>